<feature type="region of interest" description="Disordered" evidence="1">
    <location>
        <begin position="239"/>
        <end position="264"/>
    </location>
</feature>
<keyword evidence="3" id="KW-1185">Reference proteome</keyword>
<dbReference type="RefSeq" id="XP_035315276.1">
    <property type="nucleotide sequence ID" value="XM_035459385.1"/>
</dbReference>
<dbReference type="KEGG" id="cge:100772367"/>
<feature type="transmembrane region" description="Helical" evidence="2">
    <location>
        <begin position="69"/>
        <end position="91"/>
    </location>
</feature>
<reference evidence="3" key="2">
    <citation type="journal article" date="2020" name="Biotechnol. Bioeng.">
        <title>Chromosome-scale scaffolds for the Chinese hamster reference genome assembly to facilitate the study of the CHO epigenome.</title>
        <authorList>
            <person name="Hilliard W."/>
            <person name="MacDonald M."/>
            <person name="Lee K.H."/>
        </authorList>
    </citation>
    <scope>NUCLEOTIDE SEQUENCE [LARGE SCALE GENOMIC DNA]</scope>
    <source>
        <strain evidence="3">17A/GY</strain>
    </source>
</reference>
<feature type="region of interest" description="Disordered" evidence="1">
    <location>
        <begin position="1"/>
        <end position="26"/>
    </location>
</feature>
<reference evidence="3" key="1">
    <citation type="journal article" date="2018" name="Biotechnol. Bioeng.">
        <title>A reference genome of the Chinese hamster based on a hybrid assembly strategy.</title>
        <authorList>
            <person name="Rupp O."/>
            <person name="MacDonald M.L."/>
            <person name="Li S."/>
            <person name="Dhiman H."/>
            <person name="Polson S."/>
            <person name="Griep S."/>
            <person name="Heffner K."/>
            <person name="Hernandez I."/>
            <person name="Brinkrolf K."/>
            <person name="Jadhav V."/>
            <person name="Samoudi M."/>
            <person name="Hao H."/>
            <person name="Kingham B."/>
            <person name="Goesmann A."/>
            <person name="Betenbaugh M.J."/>
            <person name="Lewis N.E."/>
            <person name="Borth N."/>
            <person name="Lee K.H."/>
        </authorList>
    </citation>
    <scope>NUCLEOTIDE SEQUENCE [LARGE SCALE GENOMIC DNA]</scope>
    <source>
        <strain evidence="3">17A/GY</strain>
    </source>
</reference>
<evidence type="ECO:0000256" key="1">
    <source>
        <dbReference type="SAM" id="MobiDB-lite"/>
    </source>
</evidence>
<keyword evidence="2" id="KW-1133">Transmembrane helix</keyword>
<dbReference type="PANTHER" id="PTHR37856">
    <property type="entry name" value="MAST CELL-EXPRESSED MEMBRANE PROTEIN 1"/>
    <property type="match status" value="1"/>
</dbReference>
<keyword evidence="2" id="KW-0812">Transmembrane</keyword>
<feature type="compositionally biased region" description="Basic and acidic residues" evidence="1">
    <location>
        <begin position="15"/>
        <end position="24"/>
    </location>
</feature>
<dbReference type="InterPro" id="IPR038818">
    <property type="entry name" value="MCEMP1"/>
</dbReference>
<gene>
    <name evidence="4" type="primary">Mcemp1</name>
</gene>
<dbReference type="Proteomes" id="UP001108280">
    <property type="component" value="Chromosome 4"/>
</dbReference>
<protein>
    <submittedName>
        <fullName evidence="4">Mast cell-expressed membrane protein 1</fullName>
    </submittedName>
</protein>
<name>A0A9J7GWQ9_CRIGR</name>
<proteinExistence type="predicted"/>
<dbReference type="OrthoDB" id="9837482at2759"/>
<keyword evidence="2" id="KW-0472">Membrane</keyword>
<dbReference type="PANTHER" id="PTHR37856:SF1">
    <property type="entry name" value="MAST CELL-EXPRESSED MEMBRANE PROTEIN 1"/>
    <property type="match status" value="1"/>
</dbReference>
<dbReference type="CTD" id="199675"/>
<evidence type="ECO:0000313" key="3">
    <source>
        <dbReference type="Proteomes" id="UP001108280"/>
    </source>
</evidence>
<reference evidence="4" key="3">
    <citation type="submission" date="2025-08" db="UniProtKB">
        <authorList>
            <consortium name="RefSeq"/>
        </authorList>
    </citation>
    <scope>IDENTIFICATION</scope>
    <source>
        <strain evidence="4">17A/GY</strain>
        <tissue evidence="4">Liver</tissue>
    </source>
</reference>
<organism evidence="3 4">
    <name type="scientific">Cricetulus griseus</name>
    <name type="common">Chinese hamster</name>
    <name type="synonym">Cricetulus barabensis griseus</name>
    <dbReference type="NCBI Taxonomy" id="10029"/>
    <lineage>
        <taxon>Eukaryota</taxon>
        <taxon>Metazoa</taxon>
        <taxon>Chordata</taxon>
        <taxon>Craniata</taxon>
        <taxon>Vertebrata</taxon>
        <taxon>Euteleostomi</taxon>
        <taxon>Mammalia</taxon>
        <taxon>Eutheria</taxon>
        <taxon>Euarchontoglires</taxon>
        <taxon>Glires</taxon>
        <taxon>Rodentia</taxon>
        <taxon>Myomorpha</taxon>
        <taxon>Muroidea</taxon>
        <taxon>Cricetidae</taxon>
        <taxon>Cricetinae</taxon>
        <taxon>Cricetulus</taxon>
    </lineage>
</organism>
<dbReference type="GeneID" id="100772367"/>
<dbReference type="AlphaFoldDB" id="A0A9J7GWQ9"/>
<sequence>MQASASQDKNRRKPGHNEGAHNPDYENITLTYRNKDQLKLNQSAPTKQAQLKPSLATTQIPPWLHRTIMILYVLLALIFLSCIILSALVLVKNSEMSRELWSLRGELSNVSSIVLSCQNQQSDHWKAVQKDIQEAKNNIVMVLSQVRSGNDKLKTVPSDITGIKKALEALEKKALARAFYDAVKKFRGTYGSLVPVETFPGPRLYSLAGGARFFSVRPEQRSRVSLLWVFGVMRVRGPGPRTAQPSSRVARSARSDEGCTPGKSFLQPRNSISVPIHSCGSLMRAREARRLPAPPPGFSTSFPTIRAAF</sequence>
<evidence type="ECO:0000313" key="4">
    <source>
        <dbReference type="RefSeq" id="XP_035300053.1"/>
    </source>
</evidence>
<evidence type="ECO:0000256" key="2">
    <source>
        <dbReference type="SAM" id="Phobius"/>
    </source>
</evidence>
<dbReference type="RefSeq" id="XP_035300053.1">
    <property type="nucleotide sequence ID" value="XM_035444162.1"/>
</dbReference>
<accession>A0A9J7GWQ9</accession>